<dbReference type="RefSeq" id="XP_029755375.1">
    <property type="nucleotide sequence ID" value="XM_029907372.1"/>
</dbReference>
<dbReference type="EMBL" id="KL585008">
    <property type="protein sequence ID" value="KEQ79188.1"/>
    <property type="molecule type" value="Genomic_DNA"/>
</dbReference>
<name>A0A074X1C4_AURPU</name>
<keyword evidence="2" id="KW-1185">Reference proteome</keyword>
<evidence type="ECO:0000313" key="1">
    <source>
        <dbReference type="EMBL" id="KEQ79188.1"/>
    </source>
</evidence>
<dbReference type="Proteomes" id="UP000030706">
    <property type="component" value="Unassembled WGS sequence"/>
</dbReference>
<evidence type="ECO:0000313" key="2">
    <source>
        <dbReference type="Proteomes" id="UP000030706"/>
    </source>
</evidence>
<organism evidence="1 2">
    <name type="scientific">Aureobasidium pullulans EXF-150</name>
    <dbReference type="NCBI Taxonomy" id="1043002"/>
    <lineage>
        <taxon>Eukaryota</taxon>
        <taxon>Fungi</taxon>
        <taxon>Dikarya</taxon>
        <taxon>Ascomycota</taxon>
        <taxon>Pezizomycotina</taxon>
        <taxon>Dothideomycetes</taxon>
        <taxon>Dothideomycetidae</taxon>
        <taxon>Dothideales</taxon>
        <taxon>Saccotheciaceae</taxon>
        <taxon>Aureobasidium</taxon>
    </lineage>
</organism>
<proteinExistence type="predicted"/>
<reference evidence="1 2" key="1">
    <citation type="journal article" date="2014" name="BMC Genomics">
        <title>Genome sequencing of four Aureobasidium pullulans varieties: biotechnological potential, stress tolerance, and description of new species.</title>
        <authorList>
            <person name="Gostin Ar C."/>
            <person name="Ohm R.A."/>
            <person name="Kogej T."/>
            <person name="Sonjak S."/>
            <person name="Turk M."/>
            <person name="Zajc J."/>
            <person name="Zalar P."/>
            <person name="Grube M."/>
            <person name="Sun H."/>
            <person name="Han J."/>
            <person name="Sharma A."/>
            <person name="Chiniquy J."/>
            <person name="Ngan C.Y."/>
            <person name="Lipzen A."/>
            <person name="Barry K."/>
            <person name="Grigoriev I.V."/>
            <person name="Gunde-Cimerman N."/>
        </authorList>
    </citation>
    <scope>NUCLEOTIDE SEQUENCE [LARGE SCALE GENOMIC DNA]</scope>
    <source>
        <strain evidence="1 2">EXF-150</strain>
    </source>
</reference>
<accession>A0A074X1C4</accession>
<dbReference type="AlphaFoldDB" id="A0A074X1C4"/>
<dbReference type="HOGENOM" id="CLU_1434194_0_0_1"/>
<protein>
    <submittedName>
        <fullName evidence="1">Uncharacterized protein</fullName>
    </submittedName>
</protein>
<sequence length="189" mass="20225">MMATTILQTTALLHPSPDIFDVNWDVVLVSDVILQITCSIHHVYVPDLACFKLGTGLEIAVLASRISEVNVRRLVKLLGNLLEVVGARDAYANAGDIAIDFLSLMQYGVALPGEALVLQTAVGPSPHGCEVNDTRGRGIGRIQVVNVSDQILDTAVQRSGSLSSAGSRSRGEEIVYLQIRGECNSKASR</sequence>
<gene>
    <name evidence="1" type="ORF">M438DRAFT_359823</name>
</gene>
<dbReference type="GeneID" id="40749678"/>